<name>A0AAD8GTX7_9APIA</name>
<gene>
    <name evidence="2" type="ORF">POM88_047802</name>
</gene>
<comment type="caution">
    <text evidence="2">The sequence shown here is derived from an EMBL/GenBank/DDBJ whole genome shotgun (WGS) entry which is preliminary data.</text>
</comment>
<keyword evidence="3" id="KW-1185">Reference proteome</keyword>
<evidence type="ECO:0000313" key="2">
    <source>
        <dbReference type="EMBL" id="KAK1354546.1"/>
    </source>
</evidence>
<proteinExistence type="predicted"/>
<evidence type="ECO:0000313" key="3">
    <source>
        <dbReference type="Proteomes" id="UP001237642"/>
    </source>
</evidence>
<sequence>MDKDVKMPLRQDIILGRHVGEAVHGQVASRKRSHLQPRKKDQLLLNDSGNDDGYVPNDDSADGSIGAGWLGRIIGRATRDIPAIIDVVVDAVAVAGTTPQGKLTMGSSEAVVTAHRSGDDDSPRFFLAGSWTCHQLIRFDLGCIAGHQSSYGDSTASGFQTRRELRGIHLKKKEVDEEKIGLGVNWELRKAPSGPDPIHHNAAHPKNPTFTSPPTRH</sequence>
<feature type="region of interest" description="Disordered" evidence="1">
    <location>
        <begin position="189"/>
        <end position="217"/>
    </location>
</feature>
<accession>A0AAD8GTX7</accession>
<organism evidence="2 3">
    <name type="scientific">Heracleum sosnowskyi</name>
    <dbReference type="NCBI Taxonomy" id="360622"/>
    <lineage>
        <taxon>Eukaryota</taxon>
        <taxon>Viridiplantae</taxon>
        <taxon>Streptophyta</taxon>
        <taxon>Embryophyta</taxon>
        <taxon>Tracheophyta</taxon>
        <taxon>Spermatophyta</taxon>
        <taxon>Magnoliopsida</taxon>
        <taxon>eudicotyledons</taxon>
        <taxon>Gunneridae</taxon>
        <taxon>Pentapetalae</taxon>
        <taxon>asterids</taxon>
        <taxon>campanulids</taxon>
        <taxon>Apiales</taxon>
        <taxon>Apiaceae</taxon>
        <taxon>Apioideae</taxon>
        <taxon>apioid superclade</taxon>
        <taxon>Tordylieae</taxon>
        <taxon>Tordyliinae</taxon>
        <taxon>Heracleum</taxon>
    </lineage>
</organism>
<feature type="compositionally biased region" description="Polar residues" evidence="1">
    <location>
        <begin position="208"/>
        <end position="217"/>
    </location>
</feature>
<protein>
    <submittedName>
        <fullName evidence="2">Uncharacterized protein</fullName>
    </submittedName>
</protein>
<reference evidence="2" key="2">
    <citation type="submission" date="2023-05" db="EMBL/GenBank/DDBJ databases">
        <authorList>
            <person name="Schelkunov M.I."/>
        </authorList>
    </citation>
    <scope>NUCLEOTIDE SEQUENCE</scope>
    <source>
        <strain evidence="2">Hsosn_3</strain>
        <tissue evidence="2">Leaf</tissue>
    </source>
</reference>
<feature type="region of interest" description="Disordered" evidence="1">
    <location>
        <begin position="27"/>
        <end position="59"/>
    </location>
</feature>
<dbReference type="EMBL" id="JAUIZM010000011">
    <property type="protein sequence ID" value="KAK1354546.1"/>
    <property type="molecule type" value="Genomic_DNA"/>
</dbReference>
<evidence type="ECO:0000256" key="1">
    <source>
        <dbReference type="SAM" id="MobiDB-lite"/>
    </source>
</evidence>
<dbReference type="Proteomes" id="UP001237642">
    <property type="component" value="Unassembled WGS sequence"/>
</dbReference>
<reference evidence="2" key="1">
    <citation type="submission" date="2023-02" db="EMBL/GenBank/DDBJ databases">
        <title>Genome of toxic invasive species Heracleum sosnowskyi carries increased number of genes despite the absence of recent whole-genome duplications.</title>
        <authorList>
            <person name="Schelkunov M."/>
            <person name="Shtratnikova V."/>
            <person name="Makarenko M."/>
            <person name="Klepikova A."/>
            <person name="Omelchenko D."/>
            <person name="Novikova G."/>
            <person name="Obukhova E."/>
            <person name="Bogdanov V."/>
            <person name="Penin A."/>
            <person name="Logacheva M."/>
        </authorList>
    </citation>
    <scope>NUCLEOTIDE SEQUENCE</scope>
    <source>
        <strain evidence="2">Hsosn_3</strain>
        <tissue evidence="2">Leaf</tissue>
    </source>
</reference>
<dbReference type="AlphaFoldDB" id="A0AAD8GTX7"/>